<organism evidence="1 2">
    <name type="scientific">Haemonchus contortus</name>
    <name type="common">Barber pole worm</name>
    <dbReference type="NCBI Taxonomy" id="6289"/>
    <lineage>
        <taxon>Eukaryota</taxon>
        <taxon>Metazoa</taxon>
        <taxon>Ecdysozoa</taxon>
        <taxon>Nematoda</taxon>
        <taxon>Chromadorea</taxon>
        <taxon>Rhabditida</taxon>
        <taxon>Rhabditina</taxon>
        <taxon>Rhabditomorpha</taxon>
        <taxon>Strongyloidea</taxon>
        <taxon>Trichostrongylidae</taxon>
        <taxon>Haemonchus</taxon>
    </lineage>
</organism>
<dbReference type="WBParaSite" id="HCON_00082780-00001">
    <property type="protein sequence ID" value="HCON_00082780-00001"/>
    <property type="gene ID" value="HCON_00082780"/>
</dbReference>
<keyword evidence="1" id="KW-1185">Reference proteome</keyword>
<accession>A0A7I4YCS3</accession>
<proteinExistence type="predicted"/>
<dbReference type="Proteomes" id="UP000025227">
    <property type="component" value="Unplaced"/>
</dbReference>
<reference evidence="2" key="1">
    <citation type="submission" date="2020-12" db="UniProtKB">
        <authorList>
            <consortium name="WormBaseParasite"/>
        </authorList>
    </citation>
    <scope>IDENTIFICATION</scope>
    <source>
        <strain evidence="2">MHco3</strain>
    </source>
</reference>
<evidence type="ECO:0000313" key="2">
    <source>
        <dbReference type="WBParaSite" id="HCON_00082780-00001"/>
    </source>
</evidence>
<protein>
    <submittedName>
        <fullName evidence="2">Transposase</fullName>
    </submittedName>
</protein>
<name>A0A7I4YCS3_HAECO</name>
<evidence type="ECO:0000313" key="1">
    <source>
        <dbReference type="Proteomes" id="UP000025227"/>
    </source>
</evidence>
<sequence length="108" mass="12202">MGWEGLEWYLLLFSMSIPERSSNVHAGREINILRDIAPELSRRIPAAWGASKNVEEAVREAENIWLRACGCSSLQNLDSEEQDKHVVASFGMLQKGDTPFKRKDGIRS</sequence>
<dbReference type="AlphaFoldDB" id="A0A7I4YCS3"/>